<dbReference type="SMART" id="SM00093">
    <property type="entry name" value="SERPIN"/>
    <property type="match status" value="1"/>
</dbReference>
<dbReference type="PANTHER" id="PTHR11461:SF211">
    <property type="entry name" value="GH10112P-RELATED"/>
    <property type="match status" value="1"/>
</dbReference>
<dbReference type="Proteomes" id="UP000008909">
    <property type="component" value="Unassembled WGS sequence"/>
</dbReference>
<proteinExistence type="inferred from homology"/>
<dbReference type="SUPFAM" id="SSF56574">
    <property type="entry name" value="Serpins"/>
    <property type="match status" value="1"/>
</dbReference>
<dbReference type="InterPro" id="IPR042178">
    <property type="entry name" value="Serpin_sf_1"/>
</dbReference>
<dbReference type="AlphaFoldDB" id="H2KUK3"/>
<evidence type="ECO:0000313" key="4">
    <source>
        <dbReference type="EMBL" id="GAA35830.2"/>
    </source>
</evidence>
<reference evidence="4" key="1">
    <citation type="journal article" date="2011" name="Genome Biol.">
        <title>The draft genome of the carcinogenic human liver fluke Clonorchis sinensis.</title>
        <authorList>
            <person name="Wang X."/>
            <person name="Chen W."/>
            <person name="Huang Y."/>
            <person name="Sun J."/>
            <person name="Men J."/>
            <person name="Liu H."/>
            <person name="Luo F."/>
            <person name="Guo L."/>
            <person name="Lv X."/>
            <person name="Deng C."/>
            <person name="Zhou C."/>
            <person name="Fan Y."/>
            <person name="Li X."/>
            <person name="Huang L."/>
            <person name="Hu Y."/>
            <person name="Liang C."/>
            <person name="Hu X."/>
            <person name="Xu J."/>
            <person name="Yu X."/>
        </authorList>
    </citation>
    <scope>NUCLEOTIDE SEQUENCE [LARGE SCALE GENOMIC DNA]</scope>
    <source>
        <strain evidence="4">Henan</strain>
    </source>
</reference>
<evidence type="ECO:0000256" key="1">
    <source>
        <dbReference type="ARBA" id="ARBA00009500"/>
    </source>
</evidence>
<dbReference type="InterPro" id="IPR036186">
    <property type="entry name" value="Serpin_sf"/>
</dbReference>
<dbReference type="InterPro" id="IPR000215">
    <property type="entry name" value="Serpin_fam"/>
</dbReference>
<dbReference type="Pfam" id="PF00079">
    <property type="entry name" value="Serpin"/>
    <property type="match status" value="1"/>
</dbReference>
<dbReference type="InterPro" id="IPR042185">
    <property type="entry name" value="Serpin_sf_2"/>
</dbReference>
<evidence type="ECO:0000259" key="3">
    <source>
        <dbReference type="SMART" id="SM00093"/>
    </source>
</evidence>
<protein>
    <submittedName>
        <fullName evidence="4">Serine protease inhibitor</fullName>
    </submittedName>
</protein>
<dbReference type="GO" id="GO:0005615">
    <property type="term" value="C:extracellular space"/>
    <property type="evidence" value="ECO:0007669"/>
    <property type="project" value="InterPro"/>
</dbReference>
<feature type="domain" description="Serpin" evidence="3">
    <location>
        <begin position="16"/>
        <end position="283"/>
    </location>
</feature>
<name>H2KUK3_CLOSI</name>
<comment type="similarity">
    <text evidence="1 2">Belongs to the serpin family.</text>
</comment>
<sequence length="412" mass="47072">MSSNKSETRVQCFPLVWTHRNNYARTGGRPFKRECMYVALLMTLFGTGTDTRRELQDVLQLPRTLQDYEIMKAGSSLLNDISQSTDVTVLVANRLFLLNSVNFLSMSPKLRYNSGPWKHPFDKRHTRSGMFYTSDRRSISVQMMYVNQKFDYLEMDDIEADAIKLPFGDGSEKQRLRRLLLRLQKKGELSSILSRTFHRTTLQLYMPRFRIGHSTSSVNMKQILINLGARLLFSDMADLSGMSYYDFLFVSDIFHKAVLEIIRLISTRSKTIRVREDTKSPEPKTKKVISVTCCEKPTALFNSIDLRAHAQCMESPGAARGTVVILPEDRGVHVSQIRHIVADIIAEKITAFKSTEKVAAAHLEDVCRLLLTNHTMTTKPLRIAWAFVDVMFEAEDLILLSSNTLIRTSICL</sequence>
<gene>
    <name evidence="4" type="ORF">CLF_109319</name>
</gene>
<dbReference type="Gene3D" id="2.30.39.10">
    <property type="entry name" value="Alpha-1-antitrypsin, domain 1"/>
    <property type="match status" value="1"/>
</dbReference>
<keyword evidence="5" id="KW-1185">Reference proteome</keyword>
<dbReference type="InterPro" id="IPR023796">
    <property type="entry name" value="Serpin_dom"/>
</dbReference>
<dbReference type="Gene3D" id="3.30.497.10">
    <property type="entry name" value="Antithrombin, subunit I, domain 2"/>
    <property type="match status" value="2"/>
</dbReference>
<dbReference type="PANTHER" id="PTHR11461">
    <property type="entry name" value="SERINE PROTEASE INHIBITOR, SERPIN"/>
    <property type="match status" value="1"/>
</dbReference>
<evidence type="ECO:0000313" key="5">
    <source>
        <dbReference type="Proteomes" id="UP000008909"/>
    </source>
</evidence>
<evidence type="ECO:0000256" key="2">
    <source>
        <dbReference type="RuleBase" id="RU000411"/>
    </source>
</evidence>
<dbReference type="EMBL" id="DF144109">
    <property type="protein sequence ID" value="GAA35830.2"/>
    <property type="molecule type" value="Genomic_DNA"/>
</dbReference>
<organism evidence="4 5">
    <name type="scientific">Clonorchis sinensis</name>
    <name type="common">Chinese liver fluke</name>
    <dbReference type="NCBI Taxonomy" id="79923"/>
    <lineage>
        <taxon>Eukaryota</taxon>
        <taxon>Metazoa</taxon>
        <taxon>Spiralia</taxon>
        <taxon>Lophotrochozoa</taxon>
        <taxon>Platyhelminthes</taxon>
        <taxon>Trematoda</taxon>
        <taxon>Digenea</taxon>
        <taxon>Opisthorchiida</taxon>
        <taxon>Opisthorchiata</taxon>
        <taxon>Opisthorchiidae</taxon>
        <taxon>Clonorchis</taxon>
    </lineage>
</organism>
<dbReference type="GO" id="GO:0004867">
    <property type="term" value="F:serine-type endopeptidase inhibitor activity"/>
    <property type="evidence" value="ECO:0007669"/>
    <property type="project" value="InterPro"/>
</dbReference>
<accession>H2KUK3</accession>